<comment type="caution">
    <text evidence="1">The sequence shown here is derived from an EMBL/GenBank/DDBJ whole genome shotgun (WGS) entry which is preliminary data.</text>
</comment>
<evidence type="ECO:0000313" key="1">
    <source>
        <dbReference type="EMBL" id="KAK7266492.1"/>
    </source>
</evidence>
<organism evidence="1 2">
    <name type="scientific">Crotalaria pallida</name>
    <name type="common">Smooth rattlebox</name>
    <name type="synonym">Crotalaria striata</name>
    <dbReference type="NCBI Taxonomy" id="3830"/>
    <lineage>
        <taxon>Eukaryota</taxon>
        <taxon>Viridiplantae</taxon>
        <taxon>Streptophyta</taxon>
        <taxon>Embryophyta</taxon>
        <taxon>Tracheophyta</taxon>
        <taxon>Spermatophyta</taxon>
        <taxon>Magnoliopsida</taxon>
        <taxon>eudicotyledons</taxon>
        <taxon>Gunneridae</taxon>
        <taxon>Pentapetalae</taxon>
        <taxon>rosids</taxon>
        <taxon>fabids</taxon>
        <taxon>Fabales</taxon>
        <taxon>Fabaceae</taxon>
        <taxon>Papilionoideae</taxon>
        <taxon>50 kb inversion clade</taxon>
        <taxon>genistoids sensu lato</taxon>
        <taxon>core genistoids</taxon>
        <taxon>Crotalarieae</taxon>
        <taxon>Crotalaria</taxon>
    </lineage>
</organism>
<keyword evidence="2" id="KW-1185">Reference proteome</keyword>
<reference evidence="1 2" key="1">
    <citation type="submission" date="2024-01" db="EMBL/GenBank/DDBJ databases">
        <title>The genomes of 5 underutilized Papilionoideae crops provide insights into root nodulation and disease resistanc.</title>
        <authorList>
            <person name="Yuan L."/>
        </authorList>
    </citation>
    <scope>NUCLEOTIDE SEQUENCE [LARGE SCALE GENOMIC DNA]</scope>
    <source>
        <strain evidence="1">ZHUSHIDOU_FW_LH</strain>
        <tissue evidence="1">Leaf</tissue>
    </source>
</reference>
<dbReference type="Proteomes" id="UP001372338">
    <property type="component" value="Unassembled WGS sequence"/>
</dbReference>
<dbReference type="EMBL" id="JAYWIO010000004">
    <property type="protein sequence ID" value="KAK7266492.1"/>
    <property type="molecule type" value="Genomic_DNA"/>
</dbReference>
<accession>A0AAN9EYW4</accession>
<evidence type="ECO:0000313" key="2">
    <source>
        <dbReference type="Proteomes" id="UP001372338"/>
    </source>
</evidence>
<gene>
    <name evidence="1" type="ORF">RIF29_19136</name>
</gene>
<proteinExistence type="predicted"/>
<name>A0AAN9EYW4_CROPI</name>
<sequence>MKLPTNLIHLRSMNFLLPDRLYYWHELRISNSTKKSPKTRTRILERQNERCEICYHIAKKKLKGKFEPQNGKEEDNQEVVRENVIVIIDDNEDKRNEILEKKMVGNGKFGGYKREVMNEKVVLAIEKDKSGEEKRNILEEKIVENGEVEKGNIVIIDDGVDMKDLLGEVENNAVEEGGEGNGNDGVMMGDFMEKENGDLFSAHIVGEEDDQLPSWNRWNFEAEQNCDCSYPFWEIDNSSLNFWCSSVGVCNLSSKP</sequence>
<protein>
    <submittedName>
        <fullName evidence="1">Uncharacterized protein</fullName>
    </submittedName>
</protein>
<dbReference type="AlphaFoldDB" id="A0AAN9EYW4"/>